<dbReference type="AlphaFoldDB" id="A0A1C7I692"/>
<dbReference type="SUPFAM" id="SSF56112">
    <property type="entry name" value="Protein kinase-like (PK-like)"/>
    <property type="match status" value="1"/>
</dbReference>
<evidence type="ECO:0000313" key="3">
    <source>
        <dbReference type="Proteomes" id="UP000092574"/>
    </source>
</evidence>
<gene>
    <name evidence="2" type="ORF">A4V09_00885</name>
</gene>
<dbReference type="RefSeq" id="WP_065540686.1">
    <property type="nucleotide sequence ID" value="NZ_CP015405.2"/>
</dbReference>
<protein>
    <submittedName>
        <fullName evidence="2">Mucin desulfatase</fullName>
    </submittedName>
</protein>
<proteinExistence type="predicted"/>
<sequence length="372" mass="42563">MSGEELIRREVIENFTFPGKLVEEILYGSGHINDTFRLAFETEQGRKRYILQRMNKSIFHKPVELMENIVGVTSWLRKKILANGGDADRETLNIVLARDGRPYYLDSAGDYWRAYLFIEGASCYDKVEKREDFYQSAVAFGHFQGLLADYPAKTLHETIMNFHNTASRLDDFKAAVLRDTCGYAGDVQREIRFVLEREHLAYVLGEMQAEKKLPLRVTHNDTKLNNIMIDDKTGKAICVIDLDTVMPGLAVNDFGDSIRFGASTGDEDERDLAKVSCDMELFELYTKGFVEGCAGSLTDEELDMLPIGAMVMTYECGMRFLADHLDGDVYFKTHREGHNLDRCRTQFKLVADMEKKLSAMNAIVDKYRQRER</sequence>
<dbReference type="InterPro" id="IPR011009">
    <property type="entry name" value="Kinase-like_dom_sf"/>
</dbReference>
<dbReference type="KEGG" id="byl:A4V09_00885"/>
<dbReference type="STRING" id="1796616.A4V09_00885"/>
<dbReference type="InterPro" id="IPR002575">
    <property type="entry name" value="Aminoglycoside_PTrfase"/>
</dbReference>
<dbReference type="PANTHER" id="PTHR21064">
    <property type="entry name" value="AMINOGLYCOSIDE PHOSPHOTRANSFERASE DOMAIN-CONTAINING PROTEIN-RELATED"/>
    <property type="match status" value="1"/>
</dbReference>
<name>A0A1C7I692_9FIRM</name>
<dbReference type="EMBL" id="CP015405">
    <property type="protein sequence ID" value="ANU74454.1"/>
    <property type="molecule type" value="Genomic_DNA"/>
</dbReference>
<dbReference type="Proteomes" id="UP000092574">
    <property type="component" value="Chromosome"/>
</dbReference>
<accession>A0A1C7I692</accession>
<feature type="domain" description="Aminoglycoside phosphotransferase" evidence="1">
    <location>
        <begin position="28"/>
        <end position="267"/>
    </location>
</feature>
<dbReference type="InterPro" id="IPR050249">
    <property type="entry name" value="Pseudomonas-type_ThrB"/>
</dbReference>
<organism evidence="2 3">
    <name type="scientific">Blautia pseudococcoides</name>
    <dbReference type="NCBI Taxonomy" id="1796616"/>
    <lineage>
        <taxon>Bacteria</taxon>
        <taxon>Bacillati</taxon>
        <taxon>Bacillota</taxon>
        <taxon>Clostridia</taxon>
        <taxon>Lachnospirales</taxon>
        <taxon>Lachnospiraceae</taxon>
        <taxon>Blautia</taxon>
    </lineage>
</organism>
<dbReference type="PANTHER" id="PTHR21064:SF5">
    <property type="entry name" value="SLR1880 PROTEIN"/>
    <property type="match status" value="1"/>
</dbReference>
<reference evidence="2" key="1">
    <citation type="submission" date="2017-04" db="EMBL/GenBank/DDBJ databases">
        <title>Complete Genome Sequences of Twelve Strains of a Stable Defined Moderately Diverse Mouse Microbiota 2 (sDMDMm2).</title>
        <authorList>
            <person name="Uchimura Y."/>
            <person name="Wyss M."/>
            <person name="Brugiroux S."/>
            <person name="Limenitakis J.P."/>
            <person name="Stecher B."/>
            <person name="McCoy K.D."/>
            <person name="Macpherson A.J."/>
        </authorList>
    </citation>
    <scope>NUCLEOTIDE SEQUENCE</scope>
    <source>
        <strain evidence="2">YL58</strain>
    </source>
</reference>
<evidence type="ECO:0000259" key="1">
    <source>
        <dbReference type="Pfam" id="PF01636"/>
    </source>
</evidence>
<dbReference type="Gene3D" id="3.90.1200.10">
    <property type="match status" value="1"/>
</dbReference>
<keyword evidence="3" id="KW-1185">Reference proteome</keyword>
<dbReference type="Pfam" id="PF01636">
    <property type="entry name" value="APH"/>
    <property type="match status" value="1"/>
</dbReference>
<evidence type="ECO:0000313" key="2">
    <source>
        <dbReference type="EMBL" id="ANU74454.1"/>
    </source>
</evidence>